<feature type="domain" description="Cellobiose dehydrogenase-like cytochrome" evidence="2">
    <location>
        <begin position="28"/>
        <end position="210"/>
    </location>
</feature>
<evidence type="ECO:0000256" key="1">
    <source>
        <dbReference type="SAM" id="SignalP"/>
    </source>
</evidence>
<dbReference type="Pfam" id="PF16010">
    <property type="entry name" value="CDH-cyt"/>
    <property type="match status" value="1"/>
</dbReference>
<dbReference type="Gene3D" id="2.60.40.1210">
    <property type="entry name" value="Cellobiose dehydrogenase, cytochrome domain"/>
    <property type="match status" value="1"/>
</dbReference>
<protein>
    <submittedName>
        <fullName evidence="3">Iron reductase domain protein</fullName>
    </submittedName>
</protein>
<dbReference type="PANTHER" id="PTHR47797">
    <property type="entry name" value="DEHYDROGENASE, PUTATIVE (AFU_ORTHOLOGUE AFUA_8G05805)-RELATED"/>
    <property type="match status" value="1"/>
</dbReference>
<organism evidence="3 4">
    <name type="scientific">Glonium stellatum</name>
    <dbReference type="NCBI Taxonomy" id="574774"/>
    <lineage>
        <taxon>Eukaryota</taxon>
        <taxon>Fungi</taxon>
        <taxon>Dikarya</taxon>
        <taxon>Ascomycota</taxon>
        <taxon>Pezizomycotina</taxon>
        <taxon>Dothideomycetes</taxon>
        <taxon>Pleosporomycetidae</taxon>
        <taxon>Gloniales</taxon>
        <taxon>Gloniaceae</taxon>
        <taxon>Glonium</taxon>
    </lineage>
</organism>
<accession>A0A8E2JSA2</accession>
<evidence type="ECO:0000313" key="4">
    <source>
        <dbReference type="Proteomes" id="UP000250140"/>
    </source>
</evidence>
<sequence>MRWTFGLTCATALVGIVPSSQAADSSVYHDAETGFTFSQYNAQYAIGRTIAFRIALPSPIPANSAYDAVIQVVAPVDVGWTGLAWGGTMVYNPLSVSWANGNSAVVSSRYATGHATPTTYSGATYELFKTGTHVNRTHWQYTAKCSGCTSFTSSGGRSTILNSKGANSLAFAYSGTRPSNPSSNTSSFVVHDVTGYWNHDFSTAGNTAFTSLVAANI</sequence>
<dbReference type="PANTHER" id="PTHR47797:SF5">
    <property type="entry name" value="CELLOBIOSE DEHYDROGENASE CYTOCHROME DOMAIN-CONTAINING PROTEIN"/>
    <property type="match status" value="1"/>
</dbReference>
<evidence type="ECO:0000259" key="2">
    <source>
        <dbReference type="Pfam" id="PF16010"/>
    </source>
</evidence>
<proteinExistence type="predicted"/>
<reference evidence="3 4" key="1">
    <citation type="journal article" date="2016" name="Nat. Commun.">
        <title>Ectomycorrhizal ecology is imprinted in the genome of the dominant symbiotic fungus Cenococcum geophilum.</title>
        <authorList>
            <consortium name="DOE Joint Genome Institute"/>
            <person name="Peter M."/>
            <person name="Kohler A."/>
            <person name="Ohm R.A."/>
            <person name="Kuo A."/>
            <person name="Krutzmann J."/>
            <person name="Morin E."/>
            <person name="Arend M."/>
            <person name="Barry K.W."/>
            <person name="Binder M."/>
            <person name="Choi C."/>
            <person name="Clum A."/>
            <person name="Copeland A."/>
            <person name="Grisel N."/>
            <person name="Haridas S."/>
            <person name="Kipfer T."/>
            <person name="LaButti K."/>
            <person name="Lindquist E."/>
            <person name="Lipzen A."/>
            <person name="Maire R."/>
            <person name="Meier B."/>
            <person name="Mihaltcheva S."/>
            <person name="Molinier V."/>
            <person name="Murat C."/>
            <person name="Poggeler S."/>
            <person name="Quandt C.A."/>
            <person name="Sperisen C."/>
            <person name="Tritt A."/>
            <person name="Tisserant E."/>
            <person name="Crous P.W."/>
            <person name="Henrissat B."/>
            <person name="Nehls U."/>
            <person name="Egli S."/>
            <person name="Spatafora J.W."/>
            <person name="Grigoriev I.V."/>
            <person name="Martin F.M."/>
        </authorList>
    </citation>
    <scope>NUCLEOTIDE SEQUENCE [LARGE SCALE GENOMIC DNA]</scope>
    <source>
        <strain evidence="3 4">CBS 207.34</strain>
    </source>
</reference>
<dbReference type="CDD" id="cd09630">
    <property type="entry name" value="CDH_like_cytochrome"/>
    <property type="match status" value="1"/>
</dbReference>
<dbReference type="AlphaFoldDB" id="A0A8E2JSA2"/>
<feature type="signal peptide" evidence="1">
    <location>
        <begin position="1"/>
        <end position="22"/>
    </location>
</feature>
<gene>
    <name evidence="3" type="ORF">AOQ84DRAFT_408536</name>
</gene>
<keyword evidence="4" id="KW-1185">Reference proteome</keyword>
<evidence type="ECO:0000313" key="3">
    <source>
        <dbReference type="EMBL" id="OCL07623.1"/>
    </source>
</evidence>
<dbReference type="EMBL" id="KV749824">
    <property type="protein sequence ID" value="OCL07623.1"/>
    <property type="molecule type" value="Genomic_DNA"/>
</dbReference>
<dbReference type="SUPFAM" id="SSF49344">
    <property type="entry name" value="CBD9-like"/>
    <property type="match status" value="1"/>
</dbReference>
<keyword evidence="1" id="KW-0732">Signal</keyword>
<dbReference type="OrthoDB" id="413885at2759"/>
<dbReference type="InterPro" id="IPR015920">
    <property type="entry name" value="Cellobiose_DH-like_cyt"/>
</dbReference>
<name>A0A8E2JSA2_9PEZI</name>
<feature type="chain" id="PRO_5034911304" evidence="1">
    <location>
        <begin position="23"/>
        <end position="217"/>
    </location>
</feature>
<dbReference type="Proteomes" id="UP000250140">
    <property type="component" value="Unassembled WGS sequence"/>
</dbReference>